<feature type="compositionally biased region" description="Low complexity" evidence="1">
    <location>
        <begin position="74"/>
        <end position="90"/>
    </location>
</feature>
<feature type="region of interest" description="Disordered" evidence="1">
    <location>
        <begin position="222"/>
        <end position="241"/>
    </location>
</feature>
<protein>
    <recommendedName>
        <fullName evidence="3">SCP domain-containing protein</fullName>
    </recommendedName>
</protein>
<evidence type="ECO:0000313" key="4">
    <source>
        <dbReference type="EMBL" id="MBM6924122.1"/>
    </source>
</evidence>
<dbReference type="Pfam" id="PF00188">
    <property type="entry name" value="CAP"/>
    <property type="match status" value="1"/>
</dbReference>
<keyword evidence="2" id="KW-0732">Signal</keyword>
<dbReference type="Proteomes" id="UP000724149">
    <property type="component" value="Unassembled WGS sequence"/>
</dbReference>
<dbReference type="InterPro" id="IPR035940">
    <property type="entry name" value="CAP_sf"/>
</dbReference>
<evidence type="ECO:0000256" key="2">
    <source>
        <dbReference type="SAM" id="SignalP"/>
    </source>
</evidence>
<sequence>MSKKILVVLLAAAMAVSLTACNQQPAEENSSSSVTQEEYDALKEQNEQLQAELDELKGETDGEAEGESEEDAESGTSSDTSAANGETTSGTGAGTGTGTAAQGNTQTAAGNTAQTSSQASAPSSTTSTPTTQKTNTSSGKGPLAKYTVNVQDSTTPAVKVTGTTLNGKSAYYFYSADGKLLGDIPTQYLGTIINENGLSYAEADEQKAWFVENFNIYRGLDGGSSSGSSSSGSSSSSSGEVDIEDLRQEVFDLVNEERVANGMPKFVMDDTAMEYAQIRAEELSDKFSHTRPNGDDGTMYSHYSFAENIAMGQKTPEEVVDAWMNSKGHRETILADYSDYGNCMGVGVYKANGKLHWVLEFIGWDANA</sequence>
<feature type="compositionally biased region" description="Low complexity" evidence="1">
    <location>
        <begin position="226"/>
        <end position="239"/>
    </location>
</feature>
<dbReference type="Gene3D" id="3.40.33.10">
    <property type="entry name" value="CAP"/>
    <property type="match status" value="1"/>
</dbReference>
<reference evidence="4 5" key="1">
    <citation type="journal article" date="2021" name="Sci. Rep.">
        <title>The distribution of antibiotic resistance genes in chicken gut microbiota commensals.</title>
        <authorList>
            <person name="Juricova H."/>
            <person name="Matiasovicova J."/>
            <person name="Kubasova T."/>
            <person name="Cejkova D."/>
            <person name="Rychlik I."/>
        </authorList>
    </citation>
    <scope>NUCLEOTIDE SEQUENCE [LARGE SCALE GENOMIC DNA]</scope>
    <source>
        <strain evidence="4 5">An564</strain>
    </source>
</reference>
<feature type="compositionally biased region" description="Low complexity" evidence="1">
    <location>
        <begin position="98"/>
        <end position="139"/>
    </location>
</feature>
<keyword evidence="5" id="KW-1185">Reference proteome</keyword>
<feature type="signal peptide" evidence="2">
    <location>
        <begin position="1"/>
        <end position="20"/>
    </location>
</feature>
<gene>
    <name evidence="4" type="ORF">H9X81_10545</name>
</gene>
<dbReference type="PANTHER" id="PTHR31157:SF1">
    <property type="entry name" value="SCP DOMAIN-CONTAINING PROTEIN"/>
    <property type="match status" value="1"/>
</dbReference>
<feature type="domain" description="SCP" evidence="3">
    <location>
        <begin position="251"/>
        <end position="361"/>
    </location>
</feature>
<feature type="compositionally biased region" description="Acidic residues" evidence="1">
    <location>
        <begin position="61"/>
        <end position="73"/>
    </location>
</feature>
<comment type="caution">
    <text evidence="4">The sequence shown here is derived from an EMBL/GenBank/DDBJ whole genome shotgun (WGS) entry which is preliminary data.</text>
</comment>
<dbReference type="PROSITE" id="PS51257">
    <property type="entry name" value="PROKAR_LIPOPROTEIN"/>
    <property type="match status" value="1"/>
</dbReference>
<organism evidence="4 5">
    <name type="scientific">Hydrogenoanaerobacterium saccharovorans</name>
    <dbReference type="NCBI Taxonomy" id="474960"/>
    <lineage>
        <taxon>Bacteria</taxon>
        <taxon>Bacillati</taxon>
        <taxon>Bacillota</taxon>
        <taxon>Clostridia</taxon>
        <taxon>Eubacteriales</taxon>
        <taxon>Oscillospiraceae</taxon>
        <taxon>Hydrogenoanaerobacterium</taxon>
    </lineage>
</organism>
<dbReference type="CDD" id="cd05379">
    <property type="entry name" value="CAP_bacterial"/>
    <property type="match status" value="1"/>
</dbReference>
<evidence type="ECO:0000313" key="5">
    <source>
        <dbReference type="Proteomes" id="UP000724149"/>
    </source>
</evidence>
<name>A0ABS2GNV2_9FIRM</name>
<dbReference type="SUPFAM" id="SSF55797">
    <property type="entry name" value="PR-1-like"/>
    <property type="match status" value="1"/>
</dbReference>
<evidence type="ECO:0000259" key="3">
    <source>
        <dbReference type="Pfam" id="PF00188"/>
    </source>
</evidence>
<dbReference type="RefSeq" id="WP_204721842.1">
    <property type="nucleotide sequence ID" value="NZ_JACSNR010000010.1"/>
</dbReference>
<dbReference type="PANTHER" id="PTHR31157">
    <property type="entry name" value="SCP DOMAIN-CONTAINING PROTEIN"/>
    <property type="match status" value="1"/>
</dbReference>
<proteinExistence type="predicted"/>
<evidence type="ECO:0000256" key="1">
    <source>
        <dbReference type="SAM" id="MobiDB-lite"/>
    </source>
</evidence>
<accession>A0ABS2GNV2</accession>
<feature type="chain" id="PRO_5047132242" description="SCP domain-containing protein" evidence="2">
    <location>
        <begin position="21"/>
        <end position="368"/>
    </location>
</feature>
<dbReference type="InterPro" id="IPR014044">
    <property type="entry name" value="CAP_dom"/>
</dbReference>
<feature type="region of interest" description="Disordered" evidence="1">
    <location>
        <begin position="22"/>
        <end position="144"/>
    </location>
</feature>
<dbReference type="EMBL" id="JACSNR010000010">
    <property type="protein sequence ID" value="MBM6924122.1"/>
    <property type="molecule type" value="Genomic_DNA"/>
</dbReference>
<feature type="compositionally biased region" description="Polar residues" evidence="1">
    <location>
        <begin position="22"/>
        <end position="36"/>
    </location>
</feature>